<dbReference type="Proteomes" id="UP000066529">
    <property type="component" value="Chromosome"/>
</dbReference>
<name>A0A0E3H998_METTT</name>
<evidence type="ECO:0000313" key="1">
    <source>
        <dbReference type="EMBL" id="AKB13729.1"/>
    </source>
</evidence>
<dbReference type="AlphaFoldDB" id="A0A0E3H998"/>
<organism evidence="1 2">
    <name type="scientific">Methanosarcina thermophila (strain ATCC 43570 / DSM 1825 / OCM 12 / VKM B-1830 / TM-1)</name>
    <dbReference type="NCBI Taxonomy" id="523844"/>
    <lineage>
        <taxon>Archaea</taxon>
        <taxon>Methanobacteriati</taxon>
        <taxon>Methanobacteriota</taxon>
        <taxon>Stenosarchaea group</taxon>
        <taxon>Methanomicrobia</taxon>
        <taxon>Methanosarcinales</taxon>
        <taxon>Methanosarcinaceae</taxon>
        <taxon>Methanosarcina</taxon>
    </lineage>
</organism>
<protein>
    <submittedName>
        <fullName evidence="1">Uncharacterized protein</fullName>
    </submittedName>
</protein>
<gene>
    <name evidence="1" type="ORF">MSTHT_1971</name>
</gene>
<dbReference type="EMBL" id="CP009501">
    <property type="protein sequence ID" value="AKB13729.1"/>
    <property type="molecule type" value="Genomic_DNA"/>
</dbReference>
<dbReference type="STRING" id="523844.MSTHT_1971"/>
<dbReference type="RefSeq" id="WP_052721877.1">
    <property type="nucleotide sequence ID" value="NZ_CP009501.1"/>
</dbReference>
<evidence type="ECO:0000313" key="2">
    <source>
        <dbReference type="Proteomes" id="UP000066529"/>
    </source>
</evidence>
<accession>A0A0E3H998</accession>
<dbReference type="OrthoDB" id="146587at2157"/>
<dbReference type="GeneID" id="41602647"/>
<proteinExistence type="predicted"/>
<dbReference type="PATRIC" id="fig|523844.20.peg.2434"/>
<sequence>MEENGTGSSIRVIPTEESIEKISESIEEIERTEKEDFVYKEEDKSLNNKIKNIYKVIVLWINCYKHTDCAAGIENIERSLGEKIQNVI</sequence>
<dbReference type="KEGG" id="mthr:MSTHT_1971"/>
<dbReference type="HOGENOM" id="CLU_2461827_0_0_2"/>
<reference evidence="1 2" key="1">
    <citation type="submission" date="2014-07" db="EMBL/GenBank/DDBJ databases">
        <title>Methanogenic archaea and the global carbon cycle.</title>
        <authorList>
            <person name="Henriksen J.R."/>
            <person name="Luke J."/>
            <person name="Reinhart S."/>
            <person name="Benedict M.N."/>
            <person name="Youngblut N.D."/>
            <person name="Metcalf M.E."/>
            <person name="Whitaker R.J."/>
            <person name="Metcalf W.W."/>
        </authorList>
    </citation>
    <scope>NUCLEOTIDE SEQUENCE [LARGE SCALE GENOMIC DNA]</scope>
    <source>
        <strain evidence="2">ATCC 43570 / DSM 1825 / OCM 12 / VKM B-1830 / TM-1</strain>
    </source>
</reference>